<dbReference type="OrthoDB" id="6407410at2759"/>
<feature type="compositionally biased region" description="Low complexity" evidence="4">
    <location>
        <begin position="173"/>
        <end position="182"/>
    </location>
</feature>
<comment type="caution">
    <text evidence="6">The sequence shown here is derived from an EMBL/GenBank/DDBJ whole genome shotgun (WGS) entry which is preliminary data.</text>
</comment>
<sequence>MSDTATLRGSSEEYSPDAADYSYAYPPEYAYSYTEGRAKPRPTSRRLPPLPRTRSSIRPLPAIPHYMTCKQCRSCVTTQSAALPPSSLPPTARPFKGYAGKATLYTQMFNVKVAQPVVQLMVTGAHTMQEITCRHCSTYLGWYIVRAHEESEKWKEGHFLLELENVTPKTHTSHASSTSSESGSDDSS</sequence>
<reference evidence="6 7" key="1">
    <citation type="journal article" date="2019" name="New Phytol.">
        <title>Comparative genomics reveals unique wood-decay strategies and fruiting body development in the Schizophyllaceae.</title>
        <authorList>
            <person name="Almasi E."/>
            <person name="Sahu N."/>
            <person name="Krizsan K."/>
            <person name="Balint B."/>
            <person name="Kovacs G.M."/>
            <person name="Kiss B."/>
            <person name="Cseklye J."/>
            <person name="Drula E."/>
            <person name="Henrissat B."/>
            <person name="Nagy I."/>
            <person name="Chovatia M."/>
            <person name="Adam C."/>
            <person name="LaButti K."/>
            <person name="Lipzen A."/>
            <person name="Riley R."/>
            <person name="Grigoriev I.V."/>
            <person name="Nagy L.G."/>
        </authorList>
    </citation>
    <scope>NUCLEOTIDE SEQUENCE [LARGE SCALE GENOMIC DNA]</scope>
    <source>
        <strain evidence="6 7">NL-1724</strain>
    </source>
</reference>
<dbReference type="Pfam" id="PF03226">
    <property type="entry name" value="Yippee-Mis18"/>
    <property type="match status" value="1"/>
</dbReference>
<feature type="domain" description="Yippee" evidence="5">
    <location>
        <begin position="65"/>
        <end position="170"/>
    </location>
</feature>
<gene>
    <name evidence="6" type="ORF">BD626DRAFT_448201</name>
</gene>
<proteinExistence type="inferred from homology"/>
<feature type="region of interest" description="Disordered" evidence="4">
    <location>
        <begin position="34"/>
        <end position="55"/>
    </location>
</feature>
<protein>
    <recommendedName>
        <fullName evidence="5">Yippee domain-containing protein</fullName>
    </recommendedName>
</protein>
<comment type="similarity">
    <text evidence="1">Belongs to the yippee family.</text>
</comment>
<feature type="region of interest" description="Disordered" evidence="4">
    <location>
        <begin position="169"/>
        <end position="188"/>
    </location>
</feature>
<keyword evidence="2" id="KW-0479">Metal-binding</keyword>
<evidence type="ECO:0000256" key="4">
    <source>
        <dbReference type="SAM" id="MobiDB-lite"/>
    </source>
</evidence>
<evidence type="ECO:0000259" key="5">
    <source>
        <dbReference type="PROSITE" id="PS51792"/>
    </source>
</evidence>
<name>A0A550CYU2_9AGAR</name>
<evidence type="ECO:0000256" key="2">
    <source>
        <dbReference type="ARBA" id="ARBA00022723"/>
    </source>
</evidence>
<dbReference type="PROSITE" id="PS51792">
    <property type="entry name" value="YIPPEE"/>
    <property type="match status" value="1"/>
</dbReference>
<dbReference type="EMBL" id="VDMD01000001">
    <property type="protein sequence ID" value="TRM69961.1"/>
    <property type="molecule type" value="Genomic_DNA"/>
</dbReference>
<dbReference type="InterPro" id="IPR004910">
    <property type="entry name" value="Yippee/Mis18/Cereblon"/>
</dbReference>
<dbReference type="AlphaFoldDB" id="A0A550CYU2"/>
<evidence type="ECO:0000256" key="3">
    <source>
        <dbReference type="ARBA" id="ARBA00022833"/>
    </source>
</evidence>
<dbReference type="GO" id="GO:0046872">
    <property type="term" value="F:metal ion binding"/>
    <property type="evidence" value="ECO:0007669"/>
    <property type="project" value="UniProtKB-KW"/>
</dbReference>
<keyword evidence="7" id="KW-1185">Reference proteome</keyword>
<dbReference type="Proteomes" id="UP000320762">
    <property type="component" value="Unassembled WGS sequence"/>
</dbReference>
<evidence type="ECO:0000256" key="1">
    <source>
        <dbReference type="ARBA" id="ARBA00005613"/>
    </source>
</evidence>
<organism evidence="6 7">
    <name type="scientific">Schizophyllum amplum</name>
    <dbReference type="NCBI Taxonomy" id="97359"/>
    <lineage>
        <taxon>Eukaryota</taxon>
        <taxon>Fungi</taxon>
        <taxon>Dikarya</taxon>
        <taxon>Basidiomycota</taxon>
        <taxon>Agaricomycotina</taxon>
        <taxon>Agaricomycetes</taxon>
        <taxon>Agaricomycetidae</taxon>
        <taxon>Agaricales</taxon>
        <taxon>Schizophyllaceae</taxon>
        <taxon>Schizophyllum</taxon>
    </lineage>
</organism>
<feature type="region of interest" description="Disordered" evidence="4">
    <location>
        <begin position="1"/>
        <end position="22"/>
    </location>
</feature>
<keyword evidence="3" id="KW-0862">Zinc</keyword>
<evidence type="ECO:0000313" key="6">
    <source>
        <dbReference type="EMBL" id="TRM69961.1"/>
    </source>
</evidence>
<dbReference type="STRING" id="97359.A0A550CYU2"/>
<dbReference type="InterPro" id="IPR039058">
    <property type="entry name" value="Yippee_fam"/>
</dbReference>
<evidence type="ECO:0000313" key="7">
    <source>
        <dbReference type="Proteomes" id="UP000320762"/>
    </source>
</evidence>
<dbReference type="InterPro" id="IPR034751">
    <property type="entry name" value="Yippee"/>
</dbReference>
<dbReference type="PANTHER" id="PTHR13848">
    <property type="entry name" value="PROTEIN YIPPEE-LIKE CG15309-RELATED"/>
    <property type="match status" value="1"/>
</dbReference>
<accession>A0A550CYU2</accession>